<gene>
    <name evidence="6" type="ORF">SAMN05444370_10731</name>
</gene>
<proteinExistence type="predicted"/>
<dbReference type="Pfam" id="PF21597">
    <property type="entry name" value="TetR_C_43"/>
    <property type="match status" value="1"/>
</dbReference>
<dbReference type="Proteomes" id="UP000198703">
    <property type="component" value="Unassembled WGS sequence"/>
</dbReference>
<dbReference type="PRINTS" id="PR00455">
    <property type="entry name" value="HTHTETR"/>
</dbReference>
<dbReference type="InterPro" id="IPR036271">
    <property type="entry name" value="Tet_transcr_reg_TetR-rel_C_sf"/>
</dbReference>
<dbReference type="SUPFAM" id="SSF48498">
    <property type="entry name" value="Tetracyclin repressor-like, C-terminal domain"/>
    <property type="match status" value="1"/>
</dbReference>
<dbReference type="SUPFAM" id="SSF46689">
    <property type="entry name" value="Homeodomain-like"/>
    <property type="match status" value="1"/>
</dbReference>
<evidence type="ECO:0000256" key="1">
    <source>
        <dbReference type="ARBA" id="ARBA00023015"/>
    </source>
</evidence>
<sequence>MSEEEEGQPEGARARRPRADSLRNRERLLAAARALFADGGPDASLEAVARRAGFGIGTLYRHFPTREALFLAVYQREADELVALAERLRDHEDPLDALRLWLRASVGMVATKKGMLAVLAPAAGAADALYADTRPRLIDALGALLRRAVDMGRARDDVGPEDVLRALYGFCHMGGEAHWRASALRLLNVFVDGLRPAAP</sequence>
<evidence type="ECO:0000313" key="6">
    <source>
        <dbReference type="EMBL" id="SEA58619.1"/>
    </source>
</evidence>
<dbReference type="PROSITE" id="PS50977">
    <property type="entry name" value="HTH_TETR_2"/>
    <property type="match status" value="1"/>
</dbReference>
<dbReference type="InterPro" id="IPR009057">
    <property type="entry name" value="Homeodomain-like_sf"/>
</dbReference>
<keyword evidence="7" id="KW-1185">Reference proteome</keyword>
<dbReference type="GO" id="GO:0003700">
    <property type="term" value="F:DNA-binding transcription factor activity"/>
    <property type="evidence" value="ECO:0007669"/>
    <property type="project" value="TreeGrafter"/>
</dbReference>
<feature type="DNA-binding region" description="H-T-H motif" evidence="4">
    <location>
        <begin position="44"/>
        <end position="63"/>
    </location>
</feature>
<dbReference type="InterPro" id="IPR050109">
    <property type="entry name" value="HTH-type_TetR-like_transc_reg"/>
</dbReference>
<protein>
    <submittedName>
        <fullName evidence="6">Transcriptional regulator, TetR family</fullName>
    </submittedName>
</protein>
<dbReference type="GO" id="GO:0000976">
    <property type="term" value="F:transcription cis-regulatory region binding"/>
    <property type="evidence" value="ECO:0007669"/>
    <property type="project" value="TreeGrafter"/>
</dbReference>
<dbReference type="Pfam" id="PF00440">
    <property type="entry name" value="TetR_N"/>
    <property type="match status" value="1"/>
</dbReference>
<dbReference type="InterPro" id="IPR001647">
    <property type="entry name" value="HTH_TetR"/>
</dbReference>
<evidence type="ECO:0000256" key="3">
    <source>
        <dbReference type="ARBA" id="ARBA00023163"/>
    </source>
</evidence>
<keyword evidence="1" id="KW-0805">Transcription regulation</keyword>
<evidence type="ECO:0000256" key="2">
    <source>
        <dbReference type="ARBA" id="ARBA00023125"/>
    </source>
</evidence>
<dbReference type="Gene3D" id="1.10.357.10">
    <property type="entry name" value="Tetracycline Repressor, domain 2"/>
    <property type="match status" value="1"/>
</dbReference>
<dbReference type="InterPro" id="IPR049445">
    <property type="entry name" value="TetR_SbtR-like_C"/>
</dbReference>
<accession>A0A1H4CE94</accession>
<dbReference type="STRING" id="89524.SAMN05444370_10731"/>
<organism evidence="6 7">
    <name type="scientific">Rubrimonas cliftonensis</name>
    <dbReference type="NCBI Taxonomy" id="89524"/>
    <lineage>
        <taxon>Bacteria</taxon>
        <taxon>Pseudomonadati</taxon>
        <taxon>Pseudomonadota</taxon>
        <taxon>Alphaproteobacteria</taxon>
        <taxon>Rhodobacterales</taxon>
        <taxon>Paracoccaceae</taxon>
        <taxon>Rubrimonas</taxon>
    </lineage>
</organism>
<dbReference type="RefSeq" id="WP_093253967.1">
    <property type="nucleotide sequence ID" value="NZ_FNQM01000007.1"/>
</dbReference>
<keyword evidence="3" id="KW-0804">Transcription</keyword>
<dbReference type="AlphaFoldDB" id="A0A1H4CE94"/>
<evidence type="ECO:0000259" key="5">
    <source>
        <dbReference type="PROSITE" id="PS50977"/>
    </source>
</evidence>
<dbReference type="PANTHER" id="PTHR30055">
    <property type="entry name" value="HTH-TYPE TRANSCRIPTIONAL REGULATOR RUTR"/>
    <property type="match status" value="1"/>
</dbReference>
<dbReference type="OrthoDB" id="9795011at2"/>
<evidence type="ECO:0000313" key="7">
    <source>
        <dbReference type="Proteomes" id="UP000198703"/>
    </source>
</evidence>
<feature type="domain" description="HTH tetR-type" evidence="5">
    <location>
        <begin position="22"/>
        <end position="81"/>
    </location>
</feature>
<name>A0A1H4CE94_9RHOB</name>
<dbReference type="EMBL" id="FNQM01000007">
    <property type="protein sequence ID" value="SEA58619.1"/>
    <property type="molecule type" value="Genomic_DNA"/>
</dbReference>
<dbReference type="PANTHER" id="PTHR30055:SF234">
    <property type="entry name" value="HTH-TYPE TRANSCRIPTIONAL REGULATOR BETI"/>
    <property type="match status" value="1"/>
</dbReference>
<evidence type="ECO:0000256" key="4">
    <source>
        <dbReference type="PROSITE-ProRule" id="PRU00335"/>
    </source>
</evidence>
<reference evidence="6 7" key="1">
    <citation type="submission" date="2016-10" db="EMBL/GenBank/DDBJ databases">
        <authorList>
            <person name="de Groot N.N."/>
        </authorList>
    </citation>
    <scope>NUCLEOTIDE SEQUENCE [LARGE SCALE GENOMIC DNA]</scope>
    <source>
        <strain evidence="6 7">DSM 15345</strain>
    </source>
</reference>
<keyword evidence="2 4" id="KW-0238">DNA-binding</keyword>